<proteinExistence type="predicted"/>
<gene>
    <name evidence="1" type="ORF">Pfra01_002422800</name>
</gene>
<comment type="caution">
    <text evidence="1">The sequence shown here is derived from an EMBL/GenBank/DDBJ whole genome shotgun (WGS) entry which is preliminary data.</text>
</comment>
<reference evidence="1" key="1">
    <citation type="submission" date="2023-04" db="EMBL/GenBank/DDBJ databases">
        <title>Phytophthora fragariaefolia NBRC 109709.</title>
        <authorList>
            <person name="Ichikawa N."/>
            <person name="Sato H."/>
            <person name="Tonouchi N."/>
        </authorList>
    </citation>
    <scope>NUCLEOTIDE SEQUENCE</scope>
    <source>
        <strain evidence="1">NBRC 109709</strain>
    </source>
</reference>
<evidence type="ECO:0000313" key="2">
    <source>
        <dbReference type="Proteomes" id="UP001165121"/>
    </source>
</evidence>
<sequence>MQKHFLWKGLVSTDSCRHKLAAPADKHKKAWQIWLGISLKRSKWQEPLVTPRIPQRHKLPGGGLSQQQLFYTDVGNWLAPTQAEAKERQQRLQTYWTHISSRVTAWIEYEDEWAARFAIILPDDFRNPMDPAPLHIQQAWHTWTWADNPWVPDVNKPTVARRTYHRIAVTAMQQLAVSRDLSRAYTVRVPKATPNGRLHRVATLARWAVAILYAAPSRAALTTGSHQAPVQLRHDSLMEGIYSWHFTTPETILAVPTTSTPGQPPIRLLQDANQINWIISPEDVHREEAVPLKEYSDREGVVFHYHPSLHSVPWQVVDEVRNKHVYTTLKKQPFRKVRTEQGVGLAKPIQRVQLGTTADDWEWGLQSQRPNEI</sequence>
<dbReference type="AlphaFoldDB" id="A0A9W6YAX2"/>
<protein>
    <submittedName>
        <fullName evidence="1">Unnamed protein product</fullName>
    </submittedName>
</protein>
<evidence type="ECO:0000313" key="1">
    <source>
        <dbReference type="EMBL" id="GMF56921.1"/>
    </source>
</evidence>
<keyword evidence="2" id="KW-1185">Reference proteome</keyword>
<dbReference type="EMBL" id="BSXT01004143">
    <property type="protein sequence ID" value="GMF56921.1"/>
    <property type="molecule type" value="Genomic_DNA"/>
</dbReference>
<name>A0A9W6YAX2_9STRA</name>
<dbReference type="OrthoDB" id="129583at2759"/>
<dbReference type="Proteomes" id="UP001165121">
    <property type="component" value="Unassembled WGS sequence"/>
</dbReference>
<accession>A0A9W6YAX2</accession>
<organism evidence="1 2">
    <name type="scientific">Phytophthora fragariaefolia</name>
    <dbReference type="NCBI Taxonomy" id="1490495"/>
    <lineage>
        <taxon>Eukaryota</taxon>
        <taxon>Sar</taxon>
        <taxon>Stramenopiles</taxon>
        <taxon>Oomycota</taxon>
        <taxon>Peronosporomycetes</taxon>
        <taxon>Peronosporales</taxon>
        <taxon>Peronosporaceae</taxon>
        <taxon>Phytophthora</taxon>
    </lineage>
</organism>